<dbReference type="Proteomes" id="UP000464178">
    <property type="component" value="Chromosome"/>
</dbReference>
<protein>
    <submittedName>
        <fullName evidence="1">Uncharacterized protein</fullName>
    </submittedName>
</protein>
<organism evidence="1 2">
    <name type="scientific">Gemmata massiliana</name>
    <dbReference type="NCBI Taxonomy" id="1210884"/>
    <lineage>
        <taxon>Bacteria</taxon>
        <taxon>Pseudomonadati</taxon>
        <taxon>Planctomycetota</taxon>
        <taxon>Planctomycetia</taxon>
        <taxon>Gemmatales</taxon>
        <taxon>Gemmataceae</taxon>
        <taxon>Gemmata</taxon>
    </lineage>
</organism>
<dbReference type="KEGG" id="gms:SOIL9_21590"/>
<gene>
    <name evidence="1" type="ORF">SOIL9_21590</name>
</gene>
<reference evidence="1 2" key="1">
    <citation type="submission" date="2019-05" db="EMBL/GenBank/DDBJ databases">
        <authorList>
            <consortium name="Science for Life Laboratories"/>
        </authorList>
    </citation>
    <scope>NUCLEOTIDE SEQUENCE [LARGE SCALE GENOMIC DNA]</scope>
    <source>
        <strain evidence="1">Soil9</strain>
    </source>
</reference>
<accession>A0A6P2D532</accession>
<sequence length="47" mass="5090">MTEGLLDRYFRLLSGRLPAAEYGVIADPVDDAGETEVMALMAPDCLC</sequence>
<proteinExistence type="predicted"/>
<dbReference type="AlphaFoldDB" id="A0A6P2D532"/>
<dbReference type="EMBL" id="LR593886">
    <property type="protein sequence ID" value="VTR95555.1"/>
    <property type="molecule type" value="Genomic_DNA"/>
</dbReference>
<evidence type="ECO:0000313" key="2">
    <source>
        <dbReference type="Proteomes" id="UP000464178"/>
    </source>
</evidence>
<keyword evidence="2" id="KW-1185">Reference proteome</keyword>
<dbReference type="RefSeq" id="WP_162669956.1">
    <property type="nucleotide sequence ID" value="NZ_LR593886.1"/>
</dbReference>
<evidence type="ECO:0000313" key="1">
    <source>
        <dbReference type="EMBL" id="VTR95555.1"/>
    </source>
</evidence>
<name>A0A6P2D532_9BACT</name>